<protein>
    <submittedName>
        <fullName evidence="2">Uncharacterized protein</fullName>
    </submittedName>
</protein>
<evidence type="ECO:0000313" key="2">
    <source>
        <dbReference type="EMBL" id="CED92174.1"/>
    </source>
</evidence>
<accession>A0A1L7RS00</accession>
<dbReference type="AlphaFoldDB" id="A0A1L7RS00"/>
<sequence length="127" mass="14155">MLHAQTGRSTSSSPPEANDLMADPDRAMHNLNETVRLLATHDLRSERTVELPNPALEYGHHGLGHLVLNAYLIPKAAERVDTYGLTYQYAELAGYCCNRIVNILTSPAYPGPRCLSHPHCSLTWTFR</sequence>
<feature type="region of interest" description="Disordered" evidence="1">
    <location>
        <begin position="1"/>
        <end position="23"/>
    </location>
</feature>
<gene>
    <name evidence="2" type="ORF">AAM4_2342</name>
</gene>
<organism evidence="2">
    <name type="scientific">Actinomyces succiniciruminis</name>
    <dbReference type="NCBI Taxonomy" id="1522002"/>
    <lineage>
        <taxon>Bacteria</taxon>
        <taxon>Bacillati</taxon>
        <taxon>Actinomycetota</taxon>
        <taxon>Actinomycetes</taxon>
        <taxon>Actinomycetales</taxon>
        <taxon>Actinomycetaceae</taxon>
        <taxon>Actinomyces</taxon>
    </lineage>
</organism>
<feature type="compositionally biased region" description="Polar residues" evidence="1">
    <location>
        <begin position="1"/>
        <end position="15"/>
    </location>
</feature>
<evidence type="ECO:0000256" key="1">
    <source>
        <dbReference type="SAM" id="MobiDB-lite"/>
    </source>
</evidence>
<name>A0A1L7RS00_9ACTO</name>
<dbReference type="EMBL" id="LK995535">
    <property type="protein sequence ID" value="CED92174.1"/>
    <property type="molecule type" value="Genomic_DNA"/>
</dbReference>
<reference evidence="2" key="1">
    <citation type="submission" date="2014-07" db="EMBL/GenBank/DDBJ databases">
        <authorList>
            <person name="Zhang J.E."/>
            <person name="Yang H."/>
            <person name="Guo J."/>
            <person name="Deng Z."/>
            <person name="Luo H."/>
            <person name="Luo M."/>
            <person name="Zhao B."/>
        </authorList>
    </citation>
    <scope>NUCLEOTIDE SEQUENCE</scope>
    <source>
        <strain evidence="2">AM4</strain>
    </source>
</reference>
<proteinExistence type="predicted"/>
<dbReference type="RefSeq" id="WP_073329709.1">
    <property type="nucleotide sequence ID" value="NZ_LK995535.1"/>
</dbReference>